<dbReference type="SUPFAM" id="SSF51905">
    <property type="entry name" value="FAD/NAD(P)-binding domain"/>
    <property type="match status" value="1"/>
</dbReference>
<accession>A0A543KL52</accession>
<name>A0A543KL52_9MICO</name>
<dbReference type="PANTHER" id="PTHR40254">
    <property type="entry name" value="BLR0577 PROTEIN"/>
    <property type="match status" value="1"/>
</dbReference>
<comment type="caution">
    <text evidence="2">The sequence shown here is derived from an EMBL/GenBank/DDBJ whole genome shotgun (WGS) entry which is preliminary data.</text>
</comment>
<evidence type="ECO:0000313" key="3">
    <source>
        <dbReference type="Proteomes" id="UP000315133"/>
    </source>
</evidence>
<sequence length="655" mass="69117">MTARFDAVVVGGGPRGVATVLRTAARSGDAPLHLAVVDALEVGAGATWLTSQPAAYLNNTQARATTVHPDDSTRMSGPPAPGPDLVAWAAEVAAAGEHPFADWVVQEATELRPDDFPTRRLQGVYFRDQLDAAVRSGRVRVTPVLGRVVDLQHEVVDGDELGTGDLLVLLEGGDRLAAPTVVLAQGMVQARRSAEVAGLVAEAERLGLRYVEPGMPAERDFTGLPAGEDVLVRGLGATFFDVVGQLVDEWGGHFEPVPGDPHGRLTYVRGGAEPRLVVGSRRGLPYRSKPDGGRPVRTFEPRWATPEWFAGLTAHGGLDFATDVWPTVAAELARAYLEALEGYAVGAVRPGWLAALDEAEDLAAVEQVLADAILDPRWTWQVDHLRRPTGGRVVDEQEWATLVRRLVDDELGSMSEAAVHPRAAVNAAMGALRGHVGRAGVRGAFSGTSLVRDVHGWFDGDGLFLASGPPSHRVRQVLALVEAGVIDLLGPGFTVAVHPERRVFRAWSSVTGRSAVSRVLLETRMSKGKVPDTDDPLLRSLLDSGRARIHRVDGAATASLEATGAELDEAVTVGHNLVAADGTVDEAVVVLGIPAQSTQPGSAIGASPGVPSPLLAGADVAAKQVVARSRRRAAERATALVGAGQNFRSEKVRVG</sequence>
<dbReference type="InterPro" id="IPR052189">
    <property type="entry name" value="L-asp_N-monooxygenase_NS-form"/>
</dbReference>
<dbReference type="RefSeq" id="WP_141817520.1">
    <property type="nucleotide sequence ID" value="NZ_BAAAIL010000003.1"/>
</dbReference>
<dbReference type="InterPro" id="IPR038732">
    <property type="entry name" value="HpyO/CreE_NAD-binding"/>
</dbReference>
<dbReference type="EMBL" id="VFPU01000001">
    <property type="protein sequence ID" value="TQM95816.1"/>
    <property type="molecule type" value="Genomic_DNA"/>
</dbReference>
<evidence type="ECO:0000259" key="1">
    <source>
        <dbReference type="Pfam" id="PF13454"/>
    </source>
</evidence>
<proteinExistence type="predicted"/>
<dbReference type="AlphaFoldDB" id="A0A543KL52"/>
<evidence type="ECO:0000313" key="2">
    <source>
        <dbReference type="EMBL" id="TQM95816.1"/>
    </source>
</evidence>
<dbReference type="PANTHER" id="PTHR40254:SF1">
    <property type="entry name" value="BLR0577 PROTEIN"/>
    <property type="match status" value="1"/>
</dbReference>
<reference evidence="2 3" key="1">
    <citation type="submission" date="2019-06" db="EMBL/GenBank/DDBJ databases">
        <title>Sequencing the genomes of 1000 actinobacteria strains.</title>
        <authorList>
            <person name="Klenk H.-P."/>
        </authorList>
    </citation>
    <scope>NUCLEOTIDE SEQUENCE [LARGE SCALE GENOMIC DNA]</scope>
    <source>
        <strain evidence="2 3">DSM 12362</strain>
    </source>
</reference>
<dbReference type="Pfam" id="PF13454">
    <property type="entry name" value="NAD_binding_9"/>
    <property type="match status" value="1"/>
</dbReference>
<dbReference type="Proteomes" id="UP000315133">
    <property type="component" value="Unassembled WGS sequence"/>
</dbReference>
<dbReference type="OrthoDB" id="3653265at2"/>
<gene>
    <name evidence="2" type="ORF">FB476_0666</name>
</gene>
<protein>
    <submittedName>
        <fullName evidence="2">FAD-NAD(P)-binding protein</fullName>
    </submittedName>
</protein>
<keyword evidence="3" id="KW-1185">Reference proteome</keyword>
<feature type="domain" description="FAD-dependent urate hydroxylase HpyO/Asp monooxygenase CreE-like FAD/NAD(P)-binding" evidence="1">
    <location>
        <begin position="8"/>
        <end position="187"/>
    </location>
</feature>
<dbReference type="InterPro" id="IPR036188">
    <property type="entry name" value="FAD/NAD-bd_sf"/>
</dbReference>
<organism evidence="2 3">
    <name type="scientific">Ornithinimicrobium humiphilum</name>
    <dbReference type="NCBI Taxonomy" id="125288"/>
    <lineage>
        <taxon>Bacteria</taxon>
        <taxon>Bacillati</taxon>
        <taxon>Actinomycetota</taxon>
        <taxon>Actinomycetes</taxon>
        <taxon>Micrococcales</taxon>
        <taxon>Ornithinimicrobiaceae</taxon>
        <taxon>Ornithinimicrobium</taxon>
    </lineage>
</organism>